<reference evidence="2" key="1">
    <citation type="submission" date="2021-01" db="EMBL/GenBank/DDBJ databases">
        <title>Whole genome shotgun sequence of Virgisporangium aurantiacum NBRC 16421.</title>
        <authorList>
            <person name="Komaki H."/>
            <person name="Tamura T."/>
        </authorList>
    </citation>
    <scope>NUCLEOTIDE SEQUENCE</scope>
    <source>
        <strain evidence="2">NBRC 16421</strain>
    </source>
</reference>
<keyword evidence="3" id="KW-1185">Reference proteome</keyword>
<evidence type="ECO:0000313" key="3">
    <source>
        <dbReference type="Proteomes" id="UP000612585"/>
    </source>
</evidence>
<feature type="domain" description="DUF6745" evidence="1">
    <location>
        <begin position="122"/>
        <end position="295"/>
    </location>
</feature>
<comment type="caution">
    <text evidence="2">The sequence shown here is derived from an EMBL/GenBank/DDBJ whole genome shotgun (WGS) entry which is preliminary data.</text>
</comment>
<gene>
    <name evidence="2" type="ORF">Vau01_082830</name>
</gene>
<dbReference type="InterPro" id="IPR046633">
    <property type="entry name" value="DUF6745"/>
</dbReference>
<dbReference type="AlphaFoldDB" id="A0A8J3ZBI2"/>
<dbReference type="Proteomes" id="UP000612585">
    <property type="component" value="Unassembled WGS sequence"/>
</dbReference>
<protein>
    <recommendedName>
        <fullName evidence="1">DUF6745 domain-containing protein</fullName>
    </recommendedName>
</protein>
<dbReference type="Pfam" id="PF20530">
    <property type="entry name" value="DUF6745"/>
    <property type="match status" value="1"/>
</dbReference>
<evidence type="ECO:0000313" key="2">
    <source>
        <dbReference type="EMBL" id="GIJ60767.1"/>
    </source>
</evidence>
<proteinExistence type="predicted"/>
<dbReference type="EMBL" id="BOPG01000059">
    <property type="protein sequence ID" value="GIJ60767.1"/>
    <property type="molecule type" value="Genomic_DNA"/>
</dbReference>
<name>A0A8J3ZBI2_9ACTN</name>
<accession>A0A8J3ZBI2</accession>
<sequence>MTRPLTAAERTAIVDALRSRYEEAGLPWHGRVVWTPSPSPGTVVEALRCPPSPMPLTLLDRLRHHREPPPAPADRTWLTLDRRFRHRWPDGADCPLIHVRWALDAALTRAGTPPERFHGIGRAGPWWPRRHVTVVSEPPVEVHVERVDEHTHRLHNADGPAVRWADGYGVYRFHGIAVPAEMIESGWHGREIQRQPNSEVRRAGIERIGWTRYIAEAGWRLVASAPDPGNEPHELHLYEDPTRRDGVRVLVMTNGSPDRSGRPRRYAEAVPVHLDDPVAAAAWQYGCPVRVYRRLKRRT</sequence>
<evidence type="ECO:0000259" key="1">
    <source>
        <dbReference type="Pfam" id="PF20530"/>
    </source>
</evidence>
<organism evidence="2 3">
    <name type="scientific">Virgisporangium aurantiacum</name>
    <dbReference type="NCBI Taxonomy" id="175570"/>
    <lineage>
        <taxon>Bacteria</taxon>
        <taxon>Bacillati</taxon>
        <taxon>Actinomycetota</taxon>
        <taxon>Actinomycetes</taxon>
        <taxon>Micromonosporales</taxon>
        <taxon>Micromonosporaceae</taxon>
        <taxon>Virgisporangium</taxon>
    </lineage>
</organism>
<dbReference type="RefSeq" id="WP_204005345.1">
    <property type="nucleotide sequence ID" value="NZ_BOPG01000059.1"/>
</dbReference>